<proteinExistence type="inferred from homology"/>
<evidence type="ECO:0000313" key="10">
    <source>
        <dbReference type="Proteomes" id="UP000095463"/>
    </source>
</evidence>
<reference evidence="9 10" key="1">
    <citation type="journal article" date="2015" name="Genome Announc.">
        <title>Genome Assemblies of Three Soil-Associated Devosia species: D. insulae, D. limi, and D. soli.</title>
        <authorList>
            <person name="Hassan Y.I."/>
            <person name="Lepp D."/>
            <person name="Zhou T."/>
        </authorList>
    </citation>
    <scope>NUCLEOTIDE SEQUENCE [LARGE SCALE GENOMIC DNA]</scope>
    <source>
        <strain evidence="9 10">DS-56</strain>
    </source>
</reference>
<dbReference type="InterPro" id="IPR000515">
    <property type="entry name" value="MetI-like"/>
</dbReference>
<keyword evidence="4 7" id="KW-0812">Transmembrane</keyword>
<keyword evidence="2 7" id="KW-0813">Transport</keyword>
<dbReference type="EMBL" id="LAJE02000272">
    <property type="protein sequence ID" value="OEO29616.1"/>
    <property type="molecule type" value="Genomic_DNA"/>
</dbReference>
<sequence length="335" mass="37288">MTRVNFKLIAKRLSFLVLVIWAASTIVFFVPRLSPRNALRERFAELARSGGFAPGDIEKLITNMNQQFGLDKPLLEQYWTYLGNIIRMDFGYSLNRYPATVTDIISQALPWTFFLLLFTTILSFIIGNLLGAISAWPKSPRWLRGIATPFVLLTGVPPVIMGVLLLFFIGFRLKLLPLGGPYSIGIVPNWSWDFAVDVLRHQMLPALALVLGSVGGWVLSMRGMGVTIQGEDYVNFAEHKGLTGGRIFRDYYLRNTLLPQVTGLALALGTLVTSALVVEQLFGLPGLGQVLNNAIRSNDFPVIYGIVLFITIAIAVLMAVLEFIYPLLDPRVRNQ</sequence>
<dbReference type="InterPro" id="IPR035906">
    <property type="entry name" value="MetI-like_sf"/>
</dbReference>
<evidence type="ECO:0000313" key="9">
    <source>
        <dbReference type="EMBL" id="OEO29616.1"/>
    </source>
</evidence>
<dbReference type="Proteomes" id="UP000095463">
    <property type="component" value="Unassembled WGS sequence"/>
</dbReference>
<dbReference type="GO" id="GO:0005886">
    <property type="term" value="C:plasma membrane"/>
    <property type="evidence" value="ECO:0007669"/>
    <property type="project" value="UniProtKB-SubCell"/>
</dbReference>
<protein>
    <submittedName>
        <fullName evidence="9">Peptide ABC transporter permease</fullName>
    </submittedName>
</protein>
<accession>A0A1E5XLY2</accession>
<evidence type="ECO:0000256" key="5">
    <source>
        <dbReference type="ARBA" id="ARBA00022989"/>
    </source>
</evidence>
<organism evidence="9 10">
    <name type="scientific">Devosia insulae DS-56</name>
    <dbReference type="NCBI Taxonomy" id="1116389"/>
    <lineage>
        <taxon>Bacteria</taxon>
        <taxon>Pseudomonadati</taxon>
        <taxon>Pseudomonadota</taxon>
        <taxon>Alphaproteobacteria</taxon>
        <taxon>Hyphomicrobiales</taxon>
        <taxon>Devosiaceae</taxon>
        <taxon>Devosia</taxon>
    </lineage>
</organism>
<evidence type="ECO:0000256" key="4">
    <source>
        <dbReference type="ARBA" id="ARBA00022692"/>
    </source>
</evidence>
<dbReference type="Gene3D" id="1.10.3720.10">
    <property type="entry name" value="MetI-like"/>
    <property type="match status" value="1"/>
</dbReference>
<gene>
    <name evidence="9" type="ORF">VW23_024635</name>
</gene>
<keyword evidence="5 7" id="KW-1133">Transmembrane helix</keyword>
<evidence type="ECO:0000256" key="3">
    <source>
        <dbReference type="ARBA" id="ARBA00022475"/>
    </source>
</evidence>
<dbReference type="PROSITE" id="PS50928">
    <property type="entry name" value="ABC_TM1"/>
    <property type="match status" value="1"/>
</dbReference>
<feature type="transmembrane region" description="Helical" evidence="7">
    <location>
        <begin position="202"/>
        <end position="219"/>
    </location>
</feature>
<dbReference type="PANTHER" id="PTHR30465">
    <property type="entry name" value="INNER MEMBRANE ABC TRANSPORTER"/>
    <property type="match status" value="1"/>
</dbReference>
<feature type="transmembrane region" description="Helical" evidence="7">
    <location>
        <begin position="150"/>
        <end position="171"/>
    </location>
</feature>
<dbReference type="CDD" id="cd06261">
    <property type="entry name" value="TM_PBP2"/>
    <property type="match status" value="1"/>
</dbReference>
<keyword evidence="6 7" id="KW-0472">Membrane</keyword>
<comment type="similarity">
    <text evidence="7">Belongs to the binding-protein-dependent transport system permease family.</text>
</comment>
<comment type="caution">
    <text evidence="9">The sequence shown here is derived from an EMBL/GenBank/DDBJ whole genome shotgun (WGS) entry which is preliminary data.</text>
</comment>
<dbReference type="Pfam" id="PF00528">
    <property type="entry name" value="BPD_transp_1"/>
    <property type="match status" value="1"/>
</dbReference>
<feature type="transmembrane region" description="Helical" evidence="7">
    <location>
        <begin position="302"/>
        <end position="328"/>
    </location>
</feature>
<dbReference type="OrthoDB" id="9778910at2"/>
<dbReference type="SUPFAM" id="SSF161098">
    <property type="entry name" value="MetI-like"/>
    <property type="match status" value="1"/>
</dbReference>
<evidence type="ECO:0000259" key="8">
    <source>
        <dbReference type="PROSITE" id="PS50928"/>
    </source>
</evidence>
<feature type="domain" description="ABC transmembrane type-1" evidence="8">
    <location>
        <begin position="109"/>
        <end position="325"/>
    </location>
</feature>
<keyword evidence="10" id="KW-1185">Reference proteome</keyword>
<name>A0A1E5XLY2_9HYPH</name>
<comment type="subcellular location">
    <subcellularLocation>
        <location evidence="1 7">Cell membrane</location>
        <topology evidence="1 7">Multi-pass membrane protein</topology>
    </subcellularLocation>
</comment>
<evidence type="ECO:0000256" key="2">
    <source>
        <dbReference type="ARBA" id="ARBA00022448"/>
    </source>
</evidence>
<feature type="transmembrane region" description="Helical" evidence="7">
    <location>
        <begin position="12"/>
        <end position="30"/>
    </location>
</feature>
<dbReference type="AlphaFoldDB" id="A0A1E5XLY2"/>
<feature type="transmembrane region" description="Helical" evidence="7">
    <location>
        <begin position="261"/>
        <end position="282"/>
    </location>
</feature>
<evidence type="ECO:0000256" key="1">
    <source>
        <dbReference type="ARBA" id="ARBA00004651"/>
    </source>
</evidence>
<evidence type="ECO:0000256" key="7">
    <source>
        <dbReference type="RuleBase" id="RU363032"/>
    </source>
</evidence>
<feature type="transmembrane region" description="Helical" evidence="7">
    <location>
        <begin position="108"/>
        <end position="130"/>
    </location>
</feature>
<keyword evidence="3" id="KW-1003">Cell membrane</keyword>
<dbReference type="PANTHER" id="PTHR30465:SF44">
    <property type="entry name" value="ABC-TYPE DIPEPTIDE_OLIGOPEPTIDE TRANSPORT SYSTEM, PERMEASE COMPONENT"/>
    <property type="match status" value="1"/>
</dbReference>
<evidence type="ECO:0000256" key="6">
    <source>
        <dbReference type="ARBA" id="ARBA00023136"/>
    </source>
</evidence>
<dbReference type="GO" id="GO:0055085">
    <property type="term" value="P:transmembrane transport"/>
    <property type="evidence" value="ECO:0007669"/>
    <property type="project" value="InterPro"/>
</dbReference>